<evidence type="ECO:0000313" key="1">
    <source>
        <dbReference type="EMBL" id="MCF5629288.1"/>
    </source>
</evidence>
<gene>
    <name evidence="1" type="ORF">GIV53_08170</name>
</gene>
<organism evidence="1 2">
    <name type="scientific">Pseudomonas syringae</name>
    <dbReference type="NCBI Taxonomy" id="317"/>
    <lineage>
        <taxon>Bacteria</taxon>
        <taxon>Pseudomonadati</taxon>
        <taxon>Pseudomonadota</taxon>
        <taxon>Gammaproteobacteria</taxon>
        <taxon>Pseudomonadales</taxon>
        <taxon>Pseudomonadaceae</taxon>
        <taxon>Pseudomonas</taxon>
    </lineage>
</organism>
<evidence type="ECO:0000313" key="2">
    <source>
        <dbReference type="Proteomes" id="UP000814010"/>
    </source>
</evidence>
<dbReference type="Proteomes" id="UP000814010">
    <property type="component" value="Unassembled WGS sequence"/>
</dbReference>
<dbReference type="AntiFam" id="ANF00261">
    <property type="entry name" value="Protein of unknown function (DUF1534)"/>
</dbReference>
<name>A0A9Q4FGM9_PSESX</name>
<sequence length="141" mass="15765">MGMPCVTLRVTNLRRAAHSGLDAERPERHAHAEHGHNRCSFGRLSFLTLQRGNALRDAPRHKSAPRWHIQERTQSVQNCVPTRSMGTIGILSDAYRSSRSGVGMPCVTLRVTGLRRAAYSRADLQLDPGGFQFGVFIKRMQ</sequence>
<reference evidence="1" key="1">
    <citation type="submission" date="2019-11" db="EMBL/GenBank/DDBJ databases">
        <title>Epiphytic Pseudomonas syringae from cherry orchards.</title>
        <authorList>
            <person name="Hulin M.T."/>
        </authorList>
    </citation>
    <scope>NUCLEOTIDE SEQUENCE</scope>
    <source>
        <strain evidence="1">PA-2-5E</strain>
    </source>
</reference>
<proteinExistence type="predicted"/>
<accession>A0A9Q4FGM9</accession>
<dbReference type="EMBL" id="WKAE01000061">
    <property type="protein sequence ID" value="MCF5629288.1"/>
    <property type="molecule type" value="Genomic_DNA"/>
</dbReference>
<dbReference type="AlphaFoldDB" id="A0A9Q4FGM9"/>
<comment type="caution">
    <text evidence="1">The sequence shown here is derived from an EMBL/GenBank/DDBJ whole genome shotgun (WGS) entry which is preliminary data.</text>
</comment>
<protein>
    <submittedName>
        <fullName evidence="1">DUF1534 domain-containing protein</fullName>
    </submittedName>
</protein>